<dbReference type="GO" id="GO:0016491">
    <property type="term" value="F:oxidoreductase activity"/>
    <property type="evidence" value="ECO:0007669"/>
    <property type="project" value="UniProtKB-KW"/>
</dbReference>
<proteinExistence type="predicted"/>
<accession>A0A166AVA0</accession>
<dbReference type="InterPro" id="IPR002347">
    <property type="entry name" value="SDR_fam"/>
</dbReference>
<dbReference type="PANTHER" id="PTHR43157">
    <property type="entry name" value="PHOSPHATIDYLINOSITOL-GLYCAN BIOSYNTHESIS CLASS F PROTEIN-RELATED"/>
    <property type="match status" value="1"/>
</dbReference>
<protein>
    <submittedName>
        <fullName evidence="2">NAD(P)-binding protein</fullName>
    </submittedName>
</protein>
<dbReference type="AlphaFoldDB" id="A0A166AVA0"/>
<dbReference type="Gene3D" id="3.40.50.720">
    <property type="entry name" value="NAD(P)-binding Rossmann-like Domain"/>
    <property type="match status" value="1"/>
</dbReference>
<dbReference type="InterPro" id="IPR036291">
    <property type="entry name" value="NAD(P)-bd_dom_sf"/>
</dbReference>
<dbReference type="SUPFAM" id="SSF51735">
    <property type="entry name" value="NAD(P)-binding Rossmann-fold domains"/>
    <property type="match status" value="1"/>
</dbReference>
<name>A0A166AVA0_EXIGL</name>
<keyword evidence="3" id="KW-1185">Reference proteome</keyword>
<dbReference type="PANTHER" id="PTHR43157:SF31">
    <property type="entry name" value="PHOSPHATIDYLINOSITOL-GLYCAN BIOSYNTHESIS CLASS F PROTEIN"/>
    <property type="match status" value="1"/>
</dbReference>
<organism evidence="2 3">
    <name type="scientific">Exidia glandulosa HHB12029</name>
    <dbReference type="NCBI Taxonomy" id="1314781"/>
    <lineage>
        <taxon>Eukaryota</taxon>
        <taxon>Fungi</taxon>
        <taxon>Dikarya</taxon>
        <taxon>Basidiomycota</taxon>
        <taxon>Agaricomycotina</taxon>
        <taxon>Agaricomycetes</taxon>
        <taxon>Auriculariales</taxon>
        <taxon>Exidiaceae</taxon>
        <taxon>Exidia</taxon>
    </lineage>
</organism>
<reference evidence="2 3" key="1">
    <citation type="journal article" date="2016" name="Mol. Biol. Evol.">
        <title>Comparative Genomics of Early-Diverging Mushroom-Forming Fungi Provides Insights into the Origins of Lignocellulose Decay Capabilities.</title>
        <authorList>
            <person name="Nagy L.G."/>
            <person name="Riley R."/>
            <person name="Tritt A."/>
            <person name="Adam C."/>
            <person name="Daum C."/>
            <person name="Floudas D."/>
            <person name="Sun H."/>
            <person name="Yadav J.S."/>
            <person name="Pangilinan J."/>
            <person name="Larsson K.H."/>
            <person name="Matsuura K."/>
            <person name="Barry K."/>
            <person name="Labutti K."/>
            <person name="Kuo R."/>
            <person name="Ohm R.A."/>
            <person name="Bhattacharya S.S."/>
            <person name="Shirouzu T."/>
            <person name="Yoshinaga Y."/>
            <person name="Martin F.M."/>
            <person name="Grigoriev I.V."/>
            <person name="Hibbett D.S."/>
        </authorList>
    </citation>
    <scope>NUCLEOTIDE SEQUENCE [LARGE SCALE GENOMIC DNA]</scope>
    <source>
        <strain evidence="2 3">HHB12029</strain>
    </source>
</reference>
<sequence length="324" mass="35101">MAPETSSAPNLAGHVVFVTGGASGVGLRTFRSLARMGAKAYLADINEVGGRAAVDELKREGHDVVFFPLDLGTMQSAKKAADEFLQTEDRLDILVNNAALLSKEYELSPDGIVDTMSVNYFGHYILTNCLLPLLKRTAAQPQSDVRIVTVGSHGHGWLKTQRFATLDQFNEKYGGNSTNGQMMRYCTAKLAETLWAMGLQKQLDAEGANITCILVHPGSIYSEGADKRVKTLPFGVRHAVRFTLRRAFDTPETGSMTSVFAATAPEVLSKPDVYKGAYLMPIKGKAVPSSVVGQALDKDLAKELSASTERMVAERLGQGWRQSA</sequence>
<keyword evidence="1" id="KW-0560">Oxidoreductase</keyword>
<evidence type="ECO:0000313" key="3">
    <source>
        <dbReference type="Proteomes" id="UP000077266"/>
    </source>
</evidence>
<dbReference type="Pfam" id="PF00106">
    <property type="entry name" value="adh_short"/>
    <property type="match status" value="1"/>
</dbReference>
<gene>
    <name evidence="2" type="ORF">EXIGLDRAFT_834308</name>
</gene>
<dbReference type="PRINTS" id="PR00081">
    <property type="entry name" value="GDHRDH"/>
</dbReference>
<evidence type="ECO:0000313" key="2">
    <source>
        <dbReference type="EMBL" id="KZV95489.1"/>
    </source>
</evidence>
<dbReference type="EMBL" id="KV425956">
    <property type="protein sequence ID" value="KZV95489.1"/>
    <property type="molecule type" value="Genomic_DNA"/>
</dbReference>
<dbReference type="Proteomes" id="UP000077266">
    <property type="component" value="Unassembled WGS sequence"/>
</dbReference>
<dbReference type="STRING" id="1314781.A0A166AVA0"/>
<dbReference type="OrthoDB" id="191139at2759"/>
<dbReference type="InParanoid" id="A0A166AVA0"/>
<evidence type="ECO:0000256" key="1">
    <source>
        <dbReference type="ARBA" id="ARBA00023002"/>
    </source>
</evidence>